<name>A0A554W968_9BURK</name>
<protein>
    <submittedName>
        <fullName evidence="5">Thiol-disulfide oxidoreductase ResA</fullName>
    </submittedName>
</protein>
<dbReference type="PROSITE" id="PS51352">
    <property type="entry name" value="THIOREDOXIN_2"/>
    <property type="match status" value="1"/>
</dbReference>
<dbReference type="OrthoDB" id="9811352at2"/>
<dbReference type="Proteomes" id="UP000315736">
    <property type="component" value="Unassembled WGS sequence"/>
</dbReference>
<feature type="domain" description="Thioredoxin" evidence="4">
    <location>
        <begin position="16"/>
        <end position="175"/>
    </location>
</feature>
<dbReference type="InterPro" id="IPR013740">
    <property type="entry name" value="Redoxin"/>
</dbReference>
<dbReference type="CDD" id="cd02966">
    <property type="entry name" value="TlpA_like_family"/>
    <property type="match status" value="1"/>
</dbReference>
<dbReference type="PANTHER" id="PTHR42852">
    <property type="entry name" value="THIOL:DISULFIDE INTERCHANGE PROTEIN DSBE"/>
    <property type="match status" value="1"/>
</dbReference>
<dbReference type="InterPro" id="IPR013766">
    <property type="entry name" value="Thioredoxin_domain"/>
</dbReference>
<dbReference type="GO" id="GO:0017004">
    <property type="term" value="P:cytochrome complex assembly"/>
    <property type="evidence" value="ECO:0007669"/>
    <property type="project" value="UniProtKB-KW"/>
</dbReference>
<evidence type="ECO:0000256" key="2">
    <source>
        <dbReference type="ARBA" id="ARBA00022748"/>
    </source>
</evidence>
<dbReference type="GO" id="GO:0015036">
    <property type="term" value="F:disulfide oxidoreductase activity"/>
    <property type="evidence" value="ECO:0007669"/>
    <property type="project" value="UniProtKB-ARBA"/>
</dbReference>
<accession>A0A554W968</accession>
<dbReference type="RefSeq" id="WP_143890050.1">
    <property type="nucleotide sequence ID" value="NZ_VJNB01000004.1"/>
</dbReference>
<evidence type="ECO:0000256" key="1">
    <source>
        <dbReference type="ARBA" id="ARBA00004196"/>
    </source>
</evidence>
<dbReference type="GO" id="GO:0030313">
    <property type="term" value="C:cell envelope"/>
    <property type="evidence" value="ECO:0007669"/>
    <property type="project" value="UniProtKB-SubCell"/>
</dbReference>
<dbReference type="EMBL" id="VJNB01000004">
    <property type="protein sequence ID" value="TSE20122.1"/>
    <property type="molecule type" value="Genomic_DNA"/>
</dbReference>
<dbReference type="InterPro" id="IPR017937">
    <property type="entry name" value="Thioredoxin_CS"/>
</dbReference>
<dbReference type="InterPro" id="IPR006311">
    <property type="entry name" value="TAT_signal"/>
</dbReference>
<evidence type="ECO:0000256" key="3">
    <source>
        <dbReference type="ARBA" id="ARBA00023284"/>
    </source>
</evidence>
<evidence type="ECO:0000259" key="4">
    <source>
        <dbReference type="PROSITE" id="PS51352"/>
    </source>
</evidence>
<organism evidence="5 6">
    <name type="scientific">Tepidimonas alkaliphilus</name>
    <dbReference type="NCBI Taxonomy" id="2588942"/>
    <lineage>
        <taxon>Bacteria</taxon>
        <taxon>Pseudomonadati</taxon>
        <taxon>Pseudomonadota</taxon>
        <taxon>Betaproteobacteria</taxon>
        <taxon>Burkholderiales</taxon>
        <taxon>Tepidimonas</taxon>
    </lineage>
</organism>
<keyword evidence="3" id="KW-0676">Redox-active center</keyword>
<gene>
    <name evidence="5" type="primary">resA_3</name>
    <name evidence="5" type="ORF">Talka_01016</name>
</gene>
<dbReference type="PROSITE" id="PS51318">
    <property type="entry name" value="TAT"/>
    <property type="match status" value="1"/>
</dbReference>
<dbReference type="Pfam" id="PF08534">
    <property type="entry name" value="Redoxin"/>
    <property type="match status" value="1"/>
</dbReference>
<proteinExistence type="predicted"/>
<reference evidence="5 6" key="1">
    <citation type="submission" date="2019-07" db="EMBL/GenBank/DDBJ databases">
        <title>Tepidimonas alkaliphilus YIM 72238 draft genome.</title>
        <authorList>
            <person name="Da Costa M.S."/>
            <person name="Froufe H.J.C."/>
            <person name="Egas C."/>
            <person name="Albuquerque L."/>
        </authorList>
    </citation>
    <scope>NUCLEOTIDE SEQUENCE [LARGE SCALE GENOMIC DNA]</scope>
    <source>
        <strain evidence="5 6">YIM 72238</strain>
    </source>
</reference>
<dbReference type="Gene3D" id="3.40.30.10">
    <property type="entry name" value="Glutaredoxin"/>
    <property type="match status" value="1"/>
</dbReference>
<sequence>MNARRAWMVGVGVAAAALGAGVAAWRLRPQPAADGAEAAFWSARWERPEGGELIAAELRGGPLLLNFWATWCPPCVEELPLLDRFYREQQTRGWRVVGLAIDQPSAVRAFLQRLPLSFPVGLAGFGGTELARQLGNATGALPFTAVFDAQGRLAQRKLGKVSAADLQAWQDALTSR</sequence>
<dbReference type="InterPro" id="IPR050553">
    <property type="entry name" value="Thioredoxin_ResA/DsbE_sf"/>
</dbReference>
<evidence type="ECO:0000313" key="6">
    <source>
        <dbReference type="Proteomes" id="UP000315736"/>
    </source>
</evidence>
<dbReference type="PANTHER" id="PTHR42852:SF13">
    <property type="entry name" value="PROTEIN DIPZ"/>
    <property type="match status" value="1"/>
</dbReference>
<comment type="subcellular location">
    <subcellularLocation>
        <location evidence="1">Cell envelope</location>
    </subcellularLocation>
</comment>
<keyword evidence="2" id="KW-0201">Cytochrome c-type biogenesis</keyword>
<dbReference type="AlphaFoldDB" id="A0A554W968"/>
<dbReference type="SUPFAM" id="SSF52833">
    <property type="entry name" value="Thioredoxin-like"/>
    <property type="match status" value="1"/>
</dbReference>
<comment type="caution">
    <text evidence="5">The sequence shown here is derived from an EMBL/GenBank/DDBJ whole genome shotgun (WGS) entry which is preliminary data.</text>
</comment>
<dbReference type="PROSITE" id="PS00194">
    <property type="entry name" value="THIOREDOXIN_1"/>
    <property type="match status" value="1"/>
</dbReference>
<evidence type="ECO:0000313" key="5">
    <source>
        <dbReference type="EMBL" id="TSE20122.1"/>
    </source>
</evidence>
<dbReference type="InterPro" id="IPR036249">
    <property type="entry name" value="Thioredoxin-like_sf"/>
</dbReference>
<keyword evidence="6" id="KW-1185">Reference proteome</keyword>